<dbReference type="InterPro" id="IPR008928">
    <property type="entry name" value="6-hairpin_glycosidase_sf"/>
</dbReference>
<dbReference type="Gene3D" id="1.50.10.10">
    <property type="match status" value="1"/>
</dbReference>
<keyword evidence="3" id="KW-1185">Reference proteome</keyword>
<name>A0ABQ2N1Z6_9MICO</name>
<proteinExistence type="predicted"/>
<dbReference type="InterPro" id="IPR012341">
    <property type="entry name" value="6hp_glycosidase-like_sf"/>
</dbReference>
<evidence type="ECO:0000256" key="1">
    <source>
        <dbReference type="SAM" id="MobiDB-lite"/>
    </source>
</evidence>
<comment type="caution">
    <text evidence="2">The sequence shown here is derived from an EMBL/GenBank/DDBJ whole genome shotgun (WGS) entry which is preliminary data.</text>
</comment>
<evidence type="ECO:0000313" key="2">
    <source>
        <dbReference type="EMBL" id="GGO63895.1"/>
    </source>
</evidence>
<dbReference type="SUPFAM" id="SSF48208">
    <property type="entry name" value="Six-hairpin glycosidases"/>
    <property type="match status" value="1"/>
</dbReference>
<evidence type="ECO:0000313" key="3">
    <source>
        <dbReference type="Proteomes" id="UP000638043"/>
    </source>
</evidence>
<dbReference type="Proteomes" id="UP000638043">
    <property type="component" value="Unassembled WGS sequence"/>
</dbReference>
<protein>
    <recommendedName>
        <fullName evidence="4">Glycoside hydrolase family 65</fullName>
    </recommendedName>
</protein>
<sequence>MIDRRGLVDRHAVRYREFHREAPPSVGNGEFAVTVDVTGLQTFAEEYERAAGRRDEIAAMPLGTQAQWCYHWAPNPEGLSLDDTLEPASGPRGTTLYPTAYDFREDREQSRAAGRAAGYYYWANPQRVHLARIAFVALGEEPALALDEIEAIDQRLDLWAGTVRSRFRLRGAEVTVATSVDPRRDALGVVASSPLLAEGRLGIEVAFPTVEESFEAPPVWDADDAHSSDPADIPGGVEIARTLDETRYRARLTGAPRIERSGPHAWIARADGSEIALAVEFAPDAFDAAPLPAARILERAAEGWERTWRSGAALDLSGSSDPRAAELERRVVLSQYQTIINSSGSTPPQETGLVCNSWGGTFHLEMHWWHAAHFAAWGRPEMLENSFRWYHRALPVAREIAASQGFEGARWPKHVGPEAIESPNEIGPLLVWQQPHPIHFAELLWRTAPDPERVLEEYAEIVHETAAFLASFAWREDDGWHLAPPLMPAQEIYGAEQTWDPLFELAYVRWALRTAQAWRLRRGADPVPLWDEIADGIRATVSSDDDGSWYDAVQRPARTAYTDHPSMVAALGVVPDTGLIDHAVMWETLERALTRWTWISAWGWDFPMLSMCATRLGRTDDAIDLLLREAQKNVYLANGHNLQVPNRMPLYLPGNGGLLMAVALLFGGWTDADGTRHEPELPAGWTARAEGFPDRP</sequence>
<feature type="region of interest" description="Disordered" evidence="1">
    <location>
        <begin position="677"/>
        <end position="696"/>
    </location>
</feature>
<evidence type="ECO:0008006" key="4">
    <source>
        <dbReference type="Google" id="ProtNLM"/>
    </source>
</evidence>
<dbReference type="RefSeq" id="WP_188701003.1">
    <property type="nucleotide sequence ID" value="NZ_BMMQ01000004.1"/>
</dbReference>
<dbReference type="EMBL" id="BMMQ01000004">
    <property type="protein sequence ID" value="GGO63895.1"/>
    <property type="molecule type" value="Genomic_DNA"/>
</dbReference>
<gene>
    <name evidence="2" type="ORF">GCM10010910_17520</name>
</gene>
<organism evidence="2 3">
    <name type="scientific">Microbacterium nanhaiense</name>
    <dbReference type="NCBI Taxonomy" id="1301026"/>
    <lineage>
        <taxon>Bacteria</taxon>
        <taxon>Bacillati</taxon>
        <taxon>Actinomycetota</taxon>
        <taxon>Actinomycetes</taxon>
        <taxon>Micrococcales</taxon>
        <taxon>Microbacteriaceae</taxon>
        <taxon>Microbacterium</taxon>
    </lineage>
</organism>
<accession>A0ABQ2N1Z6</accession>
<reference evidence="3" key="1">
    <citation type="journal article" date="2019" name="Int. J. Syst. Evol. Microbiol.">
        <title>The Global Catalogue of Microorganisms (GCM) 10K type strain sequencing project: providing services to taxonomists for standard genome sequencing and annotation.</title>
        <authorList>
            <consortium name="The Broad Institute Genomics Platform"/>
            <consortium name="The Broad Institute Genome Sequencing Center for Infectious Disease"/>
            <person name="Wu L."/>
            <person name="Ma J."/>
        </authorList>
    </citation>
    <scope>NUCLEOTIDE SEQUENCE [LARGE SCALE GENOMIC DNA]</scope>
    <source>
        <strain evidence="3">CGMCC 4.7181</strain>
    </source>
</reference>